<reference evidence="2 3" key="1">
    <citation type="journal article" date="2024" name="J Genomics">
        <title>Draft genome sequencing and assembly of Favolaschia claudopus CIRM-BRFM 2984 isolated from oak limbs.</title>
        <authorList>
            <person name="Navarro D."/>
            <person name="Drula E."/>
            <person name="Chaduli D."/>
            <person name="Cazenave R."/>
            <person name="Ahrendt S."/>
            <person name="Wang J."/>
            <person name="Lipzen A."/>
            <person name="Daum C."/>
            <person name="Barry K."/>
            <person name="Grigoriev I.V."/>
            <person name="Favel A."/>
            <person name="Rosso M.N."/>
            <person name="Martin F."/>
        </authorList>
    </citation>
    <scope>NUCLEOTIDE SEQUENCE [LARGE SCALE GENOMIC DNA]</scope>
    <source>
        <strain evidence="2 3">CIRM-BRFM 2984</strain>
    </source>
</reference>
<dbReference type="InterPro" id="IPR029062">
    <property type="entry name" value="Class_I_gatase-like"/>
</dbReference>
<organism evidence="2 3">
    <name type="scientific">Favolaschia claudopus</name>
    <dbReference type="NCBI Taxonomy" id="2862362"/>
    <lineage>
        <taxon>Eukaryota</taxon>
        <taxon>Fungi</taxon>
        <taxon>Dikarya</taxon>
        <taxon>Basidiomycota</taxon>
        <taxon>Agaricomycotina</taxon>
        <taxon>Agaricomycetes</taxon>
        <taxon>Agaricomycetidae</taxon>
        <taxon>Agaricales</taxon>
        <taxon>Marasmiineae</taxon>
        <taxon>Mycenaceae</taxon>
        <taxon>Favolaschia</taxon>
    </lineage>
</organism>
<dbReference type="PANTHER" id="PTHR43130:SF15">
    <property type="entry name" value="THIJ_PFPI FAMILY PROTEIN (AFU_ORTHOLOGUE AFUA_5G14240)"/>
    <property type="match status" value="1"/>
</dbReference>
<dbReference type="AlphaFoldDB" id="A0AAW0BCF3"/>
<dbReference type="EMBL" id="JAWWNJ010000035">
    <property type="protein sequence ID" value="KAK7024063.1"/>
    <property type="molecule type" value="Genomic_DNA"/>
</dbReference>
<dbReference type="InterPro" id="IPR052158">
    <property type="entry name" value="INH-QAR"/>
</dbReference>
<dbReference type="PANTHER" id="PTHR43130">
    <property type="entry name" value="ARAC-FAMILY TRANSCRIPTIONAL REGULATOR"/>
    <property type="match status" value="1"/>
</dbReference>
<protein>
    <submittedName>
        <fullName evidence="2">DJ-1 protein-PfpI domain-containing protein</fullName>
    </submittedName>
</protein>
<dbReference type="SUPFAM" id="SSF52317">
    <property type="entry name" value="Class I glutamine amidotransferase-like"/>
    <property type="match status" value="1"/>
</dbReference>
<dbReference type="Gene3D" id="3.40.50.880">
    <property type="match status" value="1"/>
</dbReference>
<accession>A0AAW0BCF3</accession>
<evidence type="ECO:0000313" key="2">
    <source>
        <dbReference type="EMBL" id="KAK7024063.1"/>
    </source>
</evidence>
<evidence type="ECO:0000259" key="1">
    <source>
        <dbReference type="Pfam" id="PF01965"/>
    </source>
</evidence>
<evidence type="ECO:0000313" key="3">
    <source>
        <dbReference type="Proteomes" id="UP001362999"/>
    </source>
</evidence>
<dbReference type="Pfam" id="PF01965">
    <property type="entry name" value="DJ-1_PfpI"/>
    <property type="match status" value="1"/>
</dbReference>
<name>A0AAW0BCF3_9AGAR</name>
<sequence length="275" mass="29536">MPQLLSVAVCIYPGVTLSDFIPCIEALAGLNNADHPLFGKAMGDVPYRVKFEYLAPTMDPVVSLLGACAPTVNPTTTFAKALASGEQFDIIWVPAGPLPDETGAFQLPDGVQEFLTTQAPKAKYILSVCGGSAILATVGLLSGKKATTNKAFYRATVAATPKDIKWVAKARWVVDGNIWTSSGVTAGTDMAMAFVEHLAGPRAGRVLRGLIEIREVSEDDDPSRRVPWAFVDIGGLRIYKLIHDVYTPELSKYLHGDVHATERSPGPQETIHTNS</sequence>
<feature type="domain" description="DJ-1/PfpI" evidence="1">
    <location>
        <begin position="58"/>
        <end position="196"/>
    </location>
</feature>
<gene>
    <name evidence="2" type="ORF">R3P38DRAFT_3194779</name>
</gene>
<dbReference type="Proteomes" id="UP001362999">
    <property type="component" value="Unassembled WGS sequence"/>
</dbReference>
<comment type="caution">
    <text evidence="2">The sequence shown here is derived from an EMBL/GenBank/DDBJ whole genome shotgun (WGS) entry which is preliminary data.</text>
</comment>
<proteinExistence type="predicted"/>
<keyword evidence="3" id="KW-1185">Reference proteome</keyword>
<dbReference type="CDD" id="cd03139">
    <property type="entry name" value="GATase1_PfpI_2"/>
    <property type="match status" value="1"/>
</dbReference>
<dbReference type="InterPro" id="IPR002818">
    <property type="entry name" value="DJ-1/PfpI"/>
</dbReference>